<gene>
    <name evidence="2" type="ORF">M427DRAFT_44870</name>
</gene>
<evidence type="ECO:0000313" key="2">
    <source>
        <dbReference type="EMBL" id="KXS14669.1"/>
    </source>
</evidence>
<reference evidence="2 3" key="1">
    <citation type="journal article" date="2015" name="Genome Biol. Evol.">
        <title>Phylogenomic analyses indicate that early fungi evolved digesting cell walls of algal ancestors of land plants.</title>
        <authorList>
            <person name="Chang Y."/>
            <person name="Wang S."/>
            <person name="Sekimoto S."/>
            <person name="Aerts A.L."/>
            <person name="Choi C."/>
            <person name="Clum A."/>
            <person name="LaButti K.M."/>
            <person name="Lindquist E.A."/>
            <person name="Yee Ngan C."/>
            <person name="Ohm R.A."/>
            <person name="Salamov A.A."/>
            <person name="Grigoriev I.V."/>
            <person name="Spatafora J.W."/>
            <person name="Berbee M.L."/>
        </authorList>
    </citation>
    <scope>NUCLEOTIDE SEQUENCE [LARGE SCALE GENOMIC DNA]</scope>
    <source>
        <strain evidence="2 3">JEL478</strain>
    </source>
</reference>
<dbReference type="AlphaFoldDB" id="A0A139ADD2"/>
<name>A0A139ADD2_GONPJ</name>
<keyword evidence="3" id="KW-1185">Reference proteome</keyword>
<dbReference type="EMBL" id="KQ965767">
    <property type="protein sequence ID" value="KXS14669.1"/>
    <property type="molecule type" value="Genomic_DNA"/>
</dbReference>
<protein>
    <submittedName>
        <fullName evidence="2">Uncharacterized protein</fullName>
    </submittedName>
</protein>
<evidence type="ECO:0000256" key="1">
    <source>
        <dbReference type="SAM" id="MobiDB-lite"/>
    </source>
</evidence>
<feature type="region of interest" description="Disordered" evidence="1">
    <location>
        <begin position="24"/>
        <end position="56"/>
    </location>
</feature>
<dbReference type="Proteomes" id="UP000070544">
    <property type="component" value="Unassembled WGS sequence"/>
</dbReference>
<proteinExistence type="predicted"/>
<evidence type="ECO:0000313" key="3">
    <source>
        <dbReference type="Proteomes" id="UP000070544"/>
    </source>
</evidence>
<organism evidence="2 3">
    <name type="scientific">Gonapodya prolifera (strain JEL478)</name>
    <name type="common">Monoblepharis prolifera</name>
    <dbReference type="NCBI Taxonomy" id="1344416"/>
    <lineage>
        <taxon>Eukaryota</taxon>
        <taxon>Fungi</taxon>
        <taxon>Fungi incertae sedis</taxon>
        <taxon>Chytridiomycota</taxon>
        <taxon>Chytridiomycota incertae sedis</taxon>
        <taxon>Monoblepharidomycetes</taxon>
        <taxon>Monoblepharidales</taxon>
        <taxon>Gonapodyaceae</taxon>
        <taxon>Gonapodya</taxon>
    </lineage>
</organism>
<sequence>MTGSPSPSPALAIVSPRTPLAPIRALTLDPTMAPRSQDKGKSPLRRPAPLSQLPAPSVPPCGSLLDRFRVNMLPSSLTACLAALSSSSSHQAMGRNLLVTPVVAPSLLGLEIAGVTEVAEQLGLPSYSRGASLTSGFNAVPDTVLRTTIGHPTSFIQCATHLPAPVTPLVPPLLQEGNGAQGPPPLPQNGVPGQTISFAPPSGTMSQVFGNASFRPPTTAIWNTGITISFQSILPPLHFDIGAIKHHKHTARECGVQWPCVNNWLQCPTKGAGASDISRHIVWEFDWEQWSGEEANMMSDIREAPDVDVRPNPAIEGASSNAPTGDWSQDVFKSLIYNAFQNNESVTEFERLYGGLKNFSKLYDAVTADFNPEIQMAFLEDLKNWMGQALGDLWGVEGIICSMEFVGTERCNVRYGPGVSWEDRDSSNQGARFV</sequence>
<accession>A0A139ADD2</accession>